<dbReference type="CDD" id="cd18012">
    <property type="entry name" value="DEXQc_arch_SWI2_SNF2"/>
    <property type="match status" value="1"/>
</dbReference>
<evidence type="ECO:0000313" key="4">
    <source>
        <dbReference type="EMBL" id="SOB90210.1"/>
    </source>
</evidence>
<dbReference type="Pfam" id="PF12419">
    <property type="entry name" value="DUF3670"/>
    <property type="match status" value="1"/>
</dbReference>
<dbReference type="FunFam" id="3.40.50.300:FF:000533">
    <property type="entry name" value="Helicase, Snf2 family"/>
    <property type="match status" value="1"/>
</dbReference>
<dbReference type="OrthoDB" id="9760715at2"/>
<dbReference type="GO" id="GO:0004386">
    <property type="term" value="F:helicase activity"/>
    <property type="evidence" value="ECO:0007669"/>
    <property type="project" value="UniProtKB-KW"/>
</dbReference>
<dbReference type="CDD" id="cd18793">
    <property type="entry name" value="SF2_C_SNF"/>
    <property type="match status" value="1"/>
</dbReference>
<dbReference type="Proteomes" id="UP000219636">
    <property type="component" value="Unassembled WGS sequence"/>
</dbReference>
<dbReference type="Pfam" id="PF00271">
    <property type="entry name" value="Helicase_C"/>
    <property type="match status" value="1"/>
</dbReference>
<dbReference type="AlphaFoldDB" id="A0A285R7Y6"/>
<accession>A0A285R7Y6</accession>
<evidence type="ECO:0000259" key="2">
    <source>
        <dbReference type="PROSITE" id="PS51192"/>
    </source>
</evidence>
<gene>
    <name evidence="4" type="ORF">SAMN05880501_101117</name>
</gene>
<dbReference type="GO" id="GO:0015616">
    <property type="term" value="F:DNA translocase activity"/>
    <property type="evidence" value="ECO:0007669"/>
    <property type="project" value="TreeGrafter"/>
</dbReference>
<feature type="domain" description="Helicase ATP-binding" evidence="2">
    <location>
        <begin position="474"/>
        <end position="639"/>
    </location>
</feature>
<keyword evidence="5" id="KW-1185">Reference proteome</keyword>
<evidence type="ECO:0000256" key="1">
    <source>
        <dbReference type="ARBA" id="ARBA00022801"/>
    </source>
</evidence>
<dbReference type="PANTHER" id="PTHR45629">
    <property type="entry name" value="SNF2/RAD54 FAMILY MEMBER"/>
    <property type="match status" value="1"/>
</dbReference>
<dbReference type="InterPro" id="IPR014001">
    <property type="entry name" value="Helicase_ATP-bd"/>
</dbReference>
<dbReference type="GO" id="GO:0005524">
    <property type="term" value="F:ATP binding"/>
    <property type="evidence" value="ECO:0007669"/>
    <property type="project" value="InterPro"/>
</dbReference>
<keyword evidence="4" id="KW-0067">ATP-binding</keyword>
<dbReference type="InterPro" id="IPR027417">
    <property type="entry name" value="P-loop_NTPase"/>
</dbReference>
<dbReference type="PANTHER" id="PTHR45629:SF7">
    <property type="entry name" value="DNA EXCISION REPAIR PROTEIN ERCC-6-RELATED"/>
    <property type="match status" value="1"/>
</dbReference>
<sequence length="940" mass="108129">MTNISPFMKTIHIKVEEQQPGYYSIKAINEDGTIIPTIIWTPKVFYRFEPNFYGLKANVVDSELIMSISELLDLLSPQFHHPFMNLVGADSDSESLLKNSKAIELLWNSAALWDYALLDDGLSFELPNQFANDATVQSIFGTQTINLEQCSSLLTTATIQKLANAGLSINDVPTLMPFFKNGGWPMNKERSIGNIKIALRLSEPEETKSEWLLETVLSSKNTSKQWTPAVRKRHLPIERALPEKWLPFAEDISNLQHQMLELLDLSKYNVSDDSFLHVYLEDADVRKLLRDDFAKLGALGFEVILPAWLKELRQTKMRVRVSANTQTQRSVAGLDDILSFKWQLSVNGEDISSEEFRKIVDEKREFIRIGNEWFRMDAEWMNEIRELMNKAEEENWTVRELLFRELPEELTAPLEMDEEDAERDDPLFAFEMQHSLKNYIDQLQHKKGLPEVPLPTGLQAELRPYQQEGFEWLVFMRDQQFGAVLADDMGLGKTVQLISYLLHTVEGLSEEHPTLIICPTSVLGNWQKELARFAPSLKVYTHYSSSRLKDEDFKNYLENEQPNVVLTTYGTISQDIEFLQNIDWSTVALDEAQNIKNMQTLQSRAIRKLHGKHHIALTGTPIENRLSELWAIFDFIHKGYLGSFGKFQEQFILPIERDESERHKQILRTKIRPFLLRRTKNDPDLMLNLPDKQETKEFCALTSEQAALYEGYIEDTMAQLDSMSAFEKKGRILQMLSKLKQLCNHPALYLKEPFDDAKTFLNRSVKLKRIVQLAVDIVENGEQCLIFTQYIGMGHLLQHCLSELYDIDVPFLTGSMPKHQRDRLVDGFQAGEFPIFLLSLKAGGTGLNLTAANHVLHADRWWNPAVENQATDRAYRIGQTQFVQVHKFITIGTIEEKIDKMIELKSALSEELIQSSTWLTELQEEELMDLLLLDTTSIGN</sequence>
<name>A0A285R7Y6_9BACL</name>
<keyword evidence="4" id="KW-0347">Helicase</keyword>
<reference evidence="5" key="1">
    <citation type="submission" date="2017-08" db="EMBL/GenBank/DDBJ databases">
        <authorList>
            <person name="Varghese N."/>
            <person name="Submissions S."/>
        </authorList>
    </citation>
    <scope>NUCLEOTIDE SEQUENCE [LARGE SCALE GENOMIC DNA]</scope>
    <source>
        <strain evidence="5">JC22</strain>
    </source>
</reference>
<protein>
    <submittedName>
        <fullName evidence="4">SNF2 family DNA or RNA helicase</fullName>
    </submittedName>
</protein>
<dbReference type="RefSeq" id="WP_097071707.1">
    <property type="nucleotide sequence ID" value="NZ_OBMQ01000001.1"/>
</dbReference>
<dbReference type="SUPFAM" id="SSF52540">
    <property type="entry name" value="P-loop containing nucleoside triphosphate hydrolases"/>
    <property type="match status" value="2"/>
</dbReference>
<dbReference type="SMART" id="SM00487">
    <property type="entry name" value="DEXDc"/>
    <property type="match status" value="1"/>
</dbReference>
<dbReference type="InterPro" id="IPR038718">
    <property type="entry name" value="SNF2-like_sf"/>
</dbReference>
<dbReference type="Gene3D" id="3.40.50.10810">
    <property type="entry name" value="Tandem AAA-ATPase domain"/>
    <property type="match status" value="1"/>
</dbReference>
<feature type="domain" description="Helicase C-terminal" evidence="3">
    <location>
        <begin position="769"/>
        <end position="923"/>
    </location>
</feature>
<dbReference type="InterPro" id="IPR022138">
    <property type="entry name" value="DUF3670"/>
</dbReference>
<dbReference type="Gene3D" id="3.40.50.300">
    <property type="entry name" value="P-loop containing nucleotide triphosphate hydrolases"/>
    <property type="match status" value="1"/>
</dbReference>
<dbReference type="PROSITE" id="PS51192">
    <property type="entry name" value="HELICASE_ATP_BIND_1"/>
    <property type="match status" value="1"/>
</dbReference>
<dbReference type="SMART" id="SM00490">
    <property type="entry name" value="HELICc"/>
    <property type="match status" value="1"/>
</dbReference>
<organism evidence="4 5">
    <name type="scientific">Ureibacillus xyleni</name>
    <dbReference type="NCBI Taxonomy" id="614648"/>
    <lineage>
        <taxon>Bacteria</taxon>
        <taxon>Bacillati</taxon>
        <taxon>Bacillota</taxon>
        <taxon>Bacilli</taxon>
        <taxon>Bacillales</taxon>
        <taxon>Caryophanaceae</taxon>
        <taxon>Ureibacillus</taxon>
    </lineage>
</organism>
<evidence type="ECO:0000313" key="5">
    <source>
        <dbReference type="Proteomes" id="UP000219636"/>
    </source>
</evidence>
<keyword evidence="4" id="KW-0547">Nucleotide-binding</keyword>
<dbReference type="EMBL" id="OBMQ01000001">
    <property type="protein sequence ID" value="SOB90210.1"/>
    <property type="molecule type" value="Genomic_DNA"/>
</dbReference>
<dbReference type="PROSITE" id="PS51194">
    <property type="entry name" value="HELICASE_CTER"/>
    <property type="match status" value="1"/>
</dbReference>
<keyword evidence="1" id="KW-0378">Hydrolase</keyword>
<dbReference type="InterPro" id="IPR000330">
    <property type="entry name" value="SNF2_N"/>
</dbReference>
<dbReference type="Pfam" id="PF00176">
    <property type="entry name" value="SNF2-rel_dom"/>
    <property type="match status" value="1"/>
</dbReference>
<dbReference type="InterPro" id="IPR050496">
    <property type="entry name" value="SNF2_RAD54_helicase_repair"/>
</dbReference>
<dbReference type="InterPro" id="IPR001650">
    <property type="entry name" value="Helicase_C-like"/>
</dbReference>
<proteinExistence type="predicted"/>
<dbReference type="InterPro" id="IPR049730">
    <property type="entry name" value="SNF2/RAD54-like_C"/>
</dbReference>
<evidence type="ECO:0000259" key="3">
    <source>
        <dbReference type="PROSITE" id="PS51194"/>
    </source>
</evidence>
<dbReference type="GO" id="GO:0016787">
    <property type="term" value="F:hydrolase activity"/>
    <property type="evidence" value="ECO:0007669"/>
    <property type="project" value="UniProtKB-KW"/>
</dbReference>